<dbReference type="STRING" id="983644.G3JSX5"/>
<evidence type="ECO:0000313" key="2">
    <source>
        <dbReference type="EMBL" id="EGX88971.1"/>
    </source>
</evidence>
<dbReference type="OrthoDB" id="5144797at2759"/>
<dbReference type="KEGG" id="cmt:CCM_09018"/>
<keyword evidence="3" id="KW-1185">Reference proteome</keyword>
<evidence type="ECO:0000256" key="1">
    <source>
        <dbReference type="SAM" id="MobiDB-lite"/>
    </source>
</evidence>
<feature type="compositionally biased region" description="Pro residues" evidence="1">
    <location>
        <begin position="1"/>
        <end position="24"/>
    </location>
</feature>
<proteinExistence type="predicted"/>
<dbReference type="AlphaFoldDB" id="G3JSX5"/>
<dbReference type="GeneID" id="18171022"/>
<evidence type="ECO:0000313" key="3">
    <source>
        <dbReference type="Proteomes" id="UP000001610"/>
    </source>
</evidence>
<protein>
    <recommendedName>
        <fullName evidence="4">Amidoligase enzyme</fullName>
    </recommendedName>
</protein>
<dbReference type="Proteomes" id="UP000001610">
    <property type="component" value="Unassembled WGS sequence"/>
</dbReference>
<sequence length="246" mass="28028">MSQAPPPPPPPPLPTPRRGPPPPERGAQHSVDKVLPEYLADSFAVGVETEFLLFPRSRNLHGSGLRDVAVKAASEYNLYLSRTGDGEHPKMHNGIDQAYHGLQFAEWTLDSDSTIEMPTKDSAPWGFENISPIFRVHRDSRWREHVTKMWSFLSENYQITANKSCGTHVHVSRAKGYSIEDLKRICASIIHFEPAFEALLPVDRLSNEYARSNWLDNPNFGFHYQRDEDKRKTVILKKVLQAPSWE</sequence>
<feature type="region of interest" description="Disordered" evidence="1">
    <location>
        <begin position="1"/>
        <end position="29"/>
    </location>
</feature>
<dbReference type="HOGENOM" id="CLU_098710_0_0_1"/>
<name>G3JSX5_CORMM</name>
<dbReference type="Pfam" id="PF12224">
    <property type="entry name" value="Amidoligase_2"/>
    <property type="match status" value="1"/>
</dbReference>
<dbReference type="eggNOG" id="ENOG502SUNA">
    <property type="taxonomic scope" value="Eukaryota"/>
</dbReference>
<dbReference type="RefSeq" id="XP_006674216.1">
    <property type="nucleotide sequence ID" value="XM_006674153.1"/>
</dbReference>
<accession>G3JSX5</accession>
<dbReference type="PANTHER" id="PTHR36847:SF1">
    <property type="entry name" value="AMIDOLIGASE ENZYME"/>
    <property type="match status" value="1"/>
</dbReference>
<dbReference type="InterPro" id="IPR022025">
    <property type="entry name" value="Amidoligase_2"/>
</dbReference>
<evidence type="ECO:0008006" key="4">
    <source>
        <dbReference type="Google" id="ProtNLM"/>
    </source>
</evidence>
<dbReference type="PANTHER" id="PTHR36847">
    <property type="entry name" value="AMIDOLIGASE ENZYME"/>
    <property type="match status" value="1"/>
</dbReference>
<dbReference type="EMBL" id="JH126405">
    <property type="protein sequence ID" value="EGX88971.1"/>
    <property type="molecule type" value="Genomic_DNA"/>
</dbReference>
<organism evidence="2 3">
    <name type="scientific">Cordyceps militaris (strain CM01)</name>
    <name type="common">Caterpillar fungus</name>
    <dbReference type="NCBI Taxonomy" id="983644"/>
    <lineage>
        <taxon>Eukaryota</taxon>
        <taxon>Fungi</taxon>
        <taxon>Dikarya</taxon>
        <taxon>Ascomycota</taxon>
        <taxon>Pezizomycotina</taxon>
        <taxon>Sordariomycetes</taxon>
        <taxon>Hypocreomycetidae</taxon>
        <taxon>Hypocreales</taxon>
        <taxon>Cordycipitaceae</taxon>
        <taxon>Cordyceps</taxon>
    </lineage>
</organism>
<dbReference type="InParanoid" id="G3JSX5"/>
<gene>
    <name evidence="2" type="ORF">CCM_09018</name>
</gene>
<reference evidence="2 3" key="1">
    <citation type="journal article" date="2011" name="Genome Biol.">
        <title>Genome sequence of the insect pathogenic fungus Cordyceps militaris, a valued traditional Chinese medicine.</title>
        <authorList>
            <person name="Zheng P."/>
            <person name="Xia Y."/>
            <person name="Xiao G."/>
            <person name="Xiong C."/>
            <person name="Hu X."/>
            <person name="Zhang S."/>
            <person name="Zheng H."/>
            <person name="Huang Y."/>
            <person name="Zhou Y."/>
            <person name="Wang S."/>
            <person name="Zhao G.P."/>
            <person name="Liu X."/>
            <person name="St Leger R.J."/>
            <person name="Wang C."/>
        </authorList>
    </citation>
    <scope>NUCLEOTIDE SEQUENCE [LARGE SCALE GENOMIC DNA]</scope>
    <source>
        <strain evidence="2 3">CM01</strain>
    </source>
</reference>
<dbReference type="VEuPathDB" id="FungiDB:CCM_09018"/>